<organism evidence="2 7">
    <name type="scientific">Halosegnis rubeus</name>
    <dbReference type="NCBI Taxonomy" id="2212850"/>
    <lineage>
        <taxon>Archaea</taxon>
        <taxon>Methanobacteriati</taxon>
        <taxon>Methanobacteriota</taxon>
        <taxon>Stenosarchaea group</taxon>
        <taxon>Halobacteria</taxon>
        <taxon>Halobacteriales</taxon>
        <taxon>Natronomonadaceae</taxon>
        <taxon>Halosegnis</taxon>
    </lineage>
</organism>
<evidence type="ECO:0000313" key="3">
    <source>
        <dbReference type="EMBL" id="KAB7512890.1"/>
    </source>
</evidence>
<dbReference type="InterPro" id="IPR021414">
    <property type="entry name" value="DUF3054"/>
</dbReference>
<evidence type="ECO:0000313" key="6">
    <source>
        <dbReference type="Proteomes" id="UP000326302"/>
    </source>
</evidence>
<evidence type="ECO:0000313" key="2">
    <source>
        <dbReference type="EMBL" id="KAB7512773.1"/>
    </source>
</evidence>
<dbReference type="AlphaFoldDB" id="A0A5N5U2K0"/>
<name>A0A5N5U2K0_9EURY</name>
<evidence type="ECO:0000313" key="5">
    <source>
        <dbReference type="Proteomes" id="UP000326207"/>
    </source>
</evidence>
<dbReference type="EMBL" id="QKKZ01000006">
    <property type="protein sequence ID" value="KAB7512773.1"/>
    <property type="molecule type" value="Genomic_DNA"/>
</dbReference>
<dbReference type="Proteomes" id="UP000326865">
    <property type="component" value="Unassembled WGS sequence"/>
</dbReference>
<evidence type="ECO:0000256" key="1">
    <source>
        <dbReference type="SAM" id="Phobius"/>
    </source>
</evidence>
<accession>A0A5N5U2K0</accession>
<comment type="caution">
    <text evidence="2">The sequence shown here is derived from an EMBL/GenBank/DDBJ whole genome shotgun (WGS) entry which is preliminary data.</text>
</comment>
<keyword evidence="1" id="KW-0472">Membrane</keyword>
<dbReference type="Pfam" id="PF11255">
    <property type="entry name" value="DUF3054"/>
    <property type="match status" value="1"/>
</dbReference>
<proteinExistence type="predicted"/>
<sequence length="131" mass="13421">MFRAGVTTDRRVGLVLVGDLLCIALFATLGAMQHPEGGSLLARIPEVAAPFVVGWLLVGVAVGTFRADAIADARTAVVRAAAGWLGADLFAQAVRTLSVVPGGADPAFFVVALLFGGTLLGGWRALASYVV</sequence>
<dbReference type="RefSeq" id="WP_152121001.1">
    <property type="nucleotide sequence ID" value="NZ_QJOW01000008.1"/>
</dbReference>
<protein>
    <submittedName>
        <fullName evidence="2">DUF3054 family protein</fullName>
    </submittedName>
</protein>
<feature type="transmembrane region" description="Helical" evidence="1">
    <location>
        <begin position="47"/>
        <end position="65"/>
    </location>
</feature>
<keyword evidence="1" id="KW-0812">Transmembrane</keyword>
<evidence type="ECO:0000313" key="4">
    <source>
        <dbReference type="EMBL" id="KAB7515091.1"/>
    </source>
</evidence>
<gene>
    <name evidence="2" type="ORF">DM867_11275</name>
    <name evidence="3" type="ORF">DMP03_13130</name>
    <name evidence="4" type="ORF">DP108_11750</name>
</gene>
<keyword evidence="1" id="KW-1133">Transmembrane helix</keyword>
<accession>A0A5N5U2V7</accession>
<feature type="transmembrane region" description="Helical" evidence="1">
    <location>
        <begin position="77"/>
        <end position="94"/>
    </location>
</feature>
<feature type="transmembrane region" description="Helical" evidence="1">
    <location>
        <begin position="106"/>
        <end position="126"/>
    </location>
</feature>
<accession>A0A5N5UB69</accession>
<feature type="transmembrane region" description="Helical" evidence="1">
    <location>
        <begin position="12"/>
        <end position="32"/>
    </location>
</feature>
<dbReference type="EMBL" id="QMDY01000008">
    <property type="protein sequence ID" value="KAB7515091.1"/>
    <property type="molecule type" value="Genomic_DNA"/>
</dbReference>
<dbReference type="OrthoDB" id="177006at2157"/>
<keyword evidence="7" id="KW-1185">Reference proteome</keyword>
<dbReference type="Proteomes" id="UP000326302">
    <property type="component" value="Unassembled WGS sequence"/>
</dbReference>
<dbReference type="EMBL" id="QJOW01000008">
    <property type="protein sequence ID" value="KAB7512890.1"/>
    <property type="molecule type" value="Genomic_DNA"/>
</dbReference>
<evidence type="ECO:0000313" key="7">
    <source>
        <dbReference type="Proteomes" id="UP000326865"/>
    </source>
</evidence>
<reference evidence="5 6" key="1">
    <citation type="submission" date="2019-10" db="EMBL/GenBank/DDBJ databases">
        <title>Unraveling microbial dark matter from salterns through culturing: the case of the genus Halosegnis.</title>
        <authorList>
            <person name="Duran-Viseras A."/>
            <person name="Andrei A.-S."/>
            <person name="Vera-Gargallo B."/>
            <person name="Ghai R."/>
            <person name="Sanchez-Porro C."/>
            <person name="Ventosa A."/>
        </authorList>
    </citation>
    <scope>NUCLEOTIDE SEQUENCE [LARGE SCALE GENOMIC DNA]</scope>
    <source>
        <strain evidence="3 6">F17-44</strain>
        <strain evidence="2 7">F18-79</strain>
        <strain evidence="4 5">F19-13</strain>
    </source>
</reference>
<dbReference type="Proteomes" id="UP000326207">
    <property type="component" value="Unassembled WGS sequence"/>
</dbReference>